<feature type="transmembrane region" description="Helical" evidence="1">
    <location>
        <begin position="25"/>
        <end position="44"/>
    </location>
</feature>
<dbReference type="InterPro" id="IPR025508">
    <property type="entry name" value="DUF4395"/>
</dbReference>
<dbReference type="Proteomes" id="UP000570678">
    <property type="component" value="Unassembled WGS sequence"/>
</dbReference>
<feature type="domain" description="DUF4395" evidence="2">
    <location>
        <begin position="18"/>
        <end position="153"/>
    </location>
</feature>
<evidence type="ECO:0000256" key="1">
    <source>
        <dbReference type="SAM" id="Phobius"/>
    </source>
</evidence>
<keyword evidence="1" id="KW-0812">Transmembrane</keyword>
<accession>A0A846YG44</accession>
<name>A0A846YG44_9NOCA</name>
<gene>
    <name evidence="3" type="ORF">HGA15_06475</name>
</gene>
<keyword evidence="4" id="KW-1185">Reference proteome</keyword>
<feature type="transmembrane region" description="Helical" evidence="1">
    <location>
        <begin position="124"/>
        <end position="145"/>
    </location>
</feature>
<feature type="transmembrane region" description="Helical" evidence="1">
    <location>
        <begin position="98"/>
        <end position="118"/>
    </location>
</feature>
<dbReference type="AlphaFoldDB" id="A0A846YG44"/>
<evidence type="ECO:0000313" key="3">
    <source>
        <dbReference type="EMBL" id="NKY55809.1"/>
    </source>
</evidence>
<evidence type="ECO:0000259" key="2">
    <source>
        <dbReference type="Pfam" id="PF14340"/>
    </source>
</evidence>
<dbReference type="RefSeq" id="WP_062972568.1">
    <property type="nucleotide sequence ID" value="NZ_JAAXOT010000003.1"/>
</dbReference>
<organism evidence="3 4">
    <name type="scientific">Nocardia flavorosea</name>
    <dbReference type="NCBI Taxonomy" id="53429"/>
    <lineage>
        <taxon>Bacteria</taxon>
        <taxon>Bacillati</taxon>
        <taxon>Actinomycetota</taxon>
        <taxon>Actinomycetes</taxon>
        <taxon>Mycobacteriales</taxon>
        <taxon>Nocardiaceae</taxon>
        <taxon>Nocardia</taxon>
    </lineage>
</organism>
<dbReference type="Pfam" id="PF14340">
    <property type="entry name" value="DUF4395"/>
    <property type="match status" value="1"/>
</dbReference>
<feature type="transmembrane region" description="Helical" evidence="1">
    <location>
        <begin position="50"/>
        <end position="66"/>
    </location>
</feature>
<comment type="caution">
    <text evidence="3">The sequence shown here is derived from an EMBL/GenBank/DDBJ whole genome shotgun (WGS) entry which is preliminary data.</text>
</comment>
<reference evidence="3 4" key="1">
    <citation type="submission" date="2020-04" db="EMBL/GenBank/DDBJ databases">
        <title>MicrobeNet Type strains.</title>
        <authorList>
            <person name="Nicholson A.C."/>
        </authorList>
    </citation>
    <scope>NUCLEOTIDE SEQUENCE [LARGE SCALE GENOMIC DNA]</scope>
    <source>
        <strain evidence="3 4">JCM 3332</strain>
    </source>
</reference>
<proteinExistence type="predicted"/>
<dbReference type="EMBL" id="JAAXOT010000003">
    <property type="protein sequence ID" value="NKY55809.1"/>
    <property type="molecule type" value="Genomic_DNA"/>
</dbReference>
<evidence type="ECO:0000313" key="4">
    <source>
        <dbReference type="Proteomes" id="UP000570678"/>
    </source>
</evidence>
<keyword evidence="1" id="KW-0472">Membrane</keyword>
<keyword evidence="1" id="KW-1133">Transmembrane helix</keyword>
<sequence>MSPITTSASGPGTAAGQVDIRGPRFVAWITTGVLVVVLLLAAVATPAATVLIAIQTVVFALGAALGPRRHPYGLLYARLIAPRSGPATETEPAAPLRFAQLLGFAFAAVSLLGFLLGVSAVGALFAGFALFASFLNAAFGICLGCKIYPLVTRLVTHSLSESPAPN</sequence>
<protein>
    <submittedName>
        <fullName evidence="3">DUF4395 domain-containing protein</fullName>
    </submittedName>
</protein>